<name>A0A2S2QTS2_9HEMI</name>
<dbReference type="OrthoDB" id="6631454at2759"/>
<accession>A0A2S2QTS2</accession>
<feature type="chain" id="PRO_5015490361" evidence="2">
    <location>
        <begin position="21"/>
        <end position="143"/>
    </location>
</feature>
<evidence type="ECO:0000313" key="3">
    <source>
        <dbReference type="EMBL" id="MBY80930.1"/>
    </source>
</evidence>
<proteinExistence type="predicted"/>
<feature type="compositionally biased region" description="Basic and acidic residues" evidence="1">
    <location>
        <begin position="111"/>
        <end position="123"/>
    </location>
</feature>
<keyword evidence="2" id="KW-0732">Signal</keyword>
<gene>
    <name evidence="3" type="ORF">g.16554</name>
</gene>
<sequence length="143" mass="15853">MRIFTVLIFFLILCLIHVRTAPGKSKNGKNKDNFGKFADAFVENEWVKRMKDEPHDNEDKDSKPSANHAGSSKRKKPSADFADLPSDNEPSADHVDLPSDNEPSADQADLPSDKEPSADHDDSPSDVCTTMYLIIGILILIKD</sequence>
<organism evidence="3">
    <name type="scientific">Sipha flava</name>
    <name type="common">yellow sugarcane aphid</name>
    <dbReference type="NCBI Taxonomy" id="143950"/>
    <lineage>
        <taxon>Eukaryota</taxon>
        <taxon>Metazoa</taxon>
        <taxon>Ecdysozoa</taxon>
        <taxon>Arthropoda</taxon>
        <taxon>Hexapoda</taxon>
        <taxon>Insecta</taxon>
        <taxon>Pterygota</taxon>
        <taxon>Neoptera</taxon>
        <taxon>Paraneoptera</taxon>
        <taxon>Hemiptera</taxon>
        <taxon>Sternorrhyncha</taxon>
        <taxon>Aphidomorpha</taxon>
        <taxon>Aphidoidea</taxon>
        <taxon>Aphididae</taxon>
        <taxon>Sipha</taxon>
    </lineage>
</organism>
<feature type="region of interest" description="Disordered" evidence="1">
    <location>
        <begin position="48"/>
        <end position="126"/>
    </location>
</feature>
<dbReference type="EMBL" id="GGMS01011727">
    <property type="protein sequence ID" value="MBY80930.1"/>
    <property type="molecule type" value="Transcribed_RNA"/>
</dbReference>
<protein>
    <submittedName>
        <fullName evidence="3">Uncharacterized protein</fullName>
    </submittedName>
</protein>
<evidence type="ECO:0000256" key="1">
    <source>
        <dbReference type="SAM" id="MobiDB-lite"/>
    </source>
</evidence>
<feature type="compositionally biased region" description="Basic and acidic residues" evidence="1">
    <location>
        <begin position="48"/>
        <end position="63"/>
    </location>
</feature>
<reference evidence="3" key="1">
    <citation type="submission" date="2018-04" db="EMBL/GenBank/DDBJ databases">
        <title>Transcriptome assembly of Sipha flava.</title>
        <authorList>
            <person name="Scully E.D."/>
            <person name="Geib S.M."/>
            <person name="Palmer N.A."/>
            <person name="Koch K."/>
            <person name="Bradshaw J."/>
            <person name="Heng-Moss T."/>
            <person name="Sarath G."/>
        </authorList>
    </citation>
    <scope>NUCLEOTIDE SEQUENCE</scope>
</reference>
<dbReference type="AlphaFoldDB" id="A0A2S2QTS2"/>
<feature type="signal peptide" evidence="2">
    <location>
        <begin position="1"/>
        <end position="20"/>
    </location>
</feature>
<evidence type="ECO:0000256" key="2">
    <source>
        <dbReference type="SAM" id="SignalP"/>
    </source>
</evidence>